<accession>A0A6J4VR67</accession>
<sequence>MRLATPPATAAAKPTLPRRPKRRRQRWQLPRPTAAQWREALVVTFLYSVATVAMLWPYSANLTDSTAPTGDPVLNIYVARWVQHALVTDPRKLYDANTFYPLEHTLAYTDSDVPMALLMAPIQIVTGNAILAHNLVLFATFPLAACGIYLLIRRLTGNRGAAFLAGLAFAFLPYRYAHLWHLQQLGHAWTPWVVLALLALLVRPTWPRSLVFGLLLATQVLTSFYLAFQIALVLVIAVAVALVADRRARSPRFLGLLAAGGILATTIVVPLTIPYFWVRDDQGLERTLAEIDVEHHWMATPRSYLTTEDKNWVWEWMSEPHNTENALFPGSVAIVGAVAGLAAWRRRRAFTVALVLLAVSAFVLSLGPTWEPDKGGTTPLPYRFFFYYFPFFKSIRAPARFGILVGFATVVLAGFGAAWAWERLSPRWTAARARPVGAALTVGLAALILLELVSTPVSLRRIDGSPAVVAPYEWLAAQPDNDPAIEFPTNRRGRDTAVAMYRSMASWRPLVQGYSGFHPGPHREYVYAFDAPVRRPDGARGATISHLTPDNVGLLHDIGVRWAIVQRDGYAADDWAAVLARAQAAIGAPPAFQNEETAIFRVPAGPAAAPQLRLDAPVEATTANGWAPTLEVTNPLPRWALVYIKKPVVLTTVWRDGNGEEAWRERVQMPVAVIGPPGTIQCTLTGCGLDDRRADTPAPRLPAPGQYSVELTLSGGLQTSTTLPVTVR</sequence>
<feature type="compositionally biased region" description="Basic residues" evidence="1">
    <location>
        <begin position="16"/>
        <end position="26"/>
    </location>
</feature>
<dbReference type="AlphaFoldDB" id="A0A6J4VR67"/>
<keyword evidence="2" id="KW-1133">Transmembrane helix</keyword>
<evidence type="ECO:0000259" key="3">
    <source>
        <dbReference type="Pfam" id="PF19830"/>
    </source>
</evidence>
<organism evidence="4">
    <name type="scientific">uncultured Thermomicrobiales bacterium</name>
    <dbReference type="NCBI Taxonomy" id="1645740"/>
    <lineage>
        <taxon>Bacteria</taxon>
        <taxon>Pseudomonadati</taxon>
        <taxon>Thermomicrobiota</taxon>
        <taxon>Thermomicrobia</taxon>
        <taxon>Thermomicrobiales</taxon>
        <taxon>environmental samples</taxon>
    </lineage>
</organism>
<dbReference type="EMBL" id="CADCWN010000301">
    <property type="protein sequence ID" value="CAA9585687.1"/>
    <property type="molecule type" value="Genomic_DNA"/>
</dbReference>
<keyword evidence="2" id="KW-0812">Transmembrane</keyword>
<feature type="transmembrane region" description="Helical" evidence="2">
    <location>
        <begin position="226"/>
        <end position="244"/>
    </location>
</feature>
<name>A0A6J4VR67_9BACT</name>
<feature type="transmembrane region" description="Helical" evidence="2">
    <location>
        <begin position="40"/>
        <end position="58"/>
    </location>
</feature>
<feature type="transmembrane region" description="Helical" evidence="2">
    <location>
        <begin position="401"/>
        <end position="421"/>
    </location>
</feature>
<protein>
    <recommendedName>
        <fullName evidence="3">DUF6311 domain-containing protein</fullName>
    </recommendedName>
</protein>
<feature type="region of interest" description="Disordered" evidence="1">
    <location>
        <begin position="1"/>
        <end position="30"/>
    </location>
</feature>
<dbReference type="InterPro" id="IPR046278">
    <property type="entry name" value="DUF6311"/>
</dbReference>
<feature type="transmembrane region" description="Helical" evidence="2">
    <location>
        <begin position="129"/>
        <end position="152"/>
    </location>
</feature>
<feature type="compositionally biased region" description="Low complexity" evidence="1">
    <location>
        <begin position="1"/>
        <end position="15"/>
    </location>
</feature>
<feature type="transmembrane region" description="Helical" evidence="2">
    <location>
        <begin position="326"/>
        <end position="344"/>
    </location>
</feature>
<feature type="transmembrane region" description="Helical" evidence="2">
    <location>
        <begin position="256"/>
        <end position="278"/>
    </location>
</feature>
<feature type="transmembrane region" description="Helical" evidence="2">
    <location>
        <begin position="351"/>
        <end position="370"/>
    </location>
</feature>
<reference evidence="4" key="1">
    <citation type="submission" date="2020-02" db="EMBL/GenBank/DDBJ databases">
        <authorList>
            <person name="Meier V. D."/>
        </authorList>
    </citation>
    <scope>NUCLEOTIDE SEQUENCE</scope>
    <source>
        <strain evidence="4">AVDCRST_MAG18</strain>
    </source>
</reference>
<evidence type="ECO:0000256" key="1">
    <source>
        <dbReference type="SAM" id="MobiDB-lite"/>
    </source>
</evidence>
<feature type="transmembrane region" description="Helical" evidence="2">
    <location>
        <begin position="433"/>
        <end position="453"/>
    </location>
</feature>
<keyword evidence="2" id="KW-0472">Membrane</keyword>
<evidence type="ECO:0000313" key="4">
    <source>
        <dbReference type="EMBL" id="CAA9585687.1"/>
    </source>
</evidence>
<proteinExistence type="predicted"/>
<feature type="transmembrane region" description="Helical" evidence="2">
    <location>
        <begin position="189"/>
        <end position="206"/>
    </location>
</feature>
<feature type="domain" description="DUF6311" evidence="3">
    <location>
        <begin position="96"/>
        <end position="423"/>
    </location>
</feature>
<dbReference type="Pfam" id="PF19830">
    <property type="entry name" value="DUF6311"/>
    <property type="match status" value="1"/>
</dbReference>
<gene>
    <name evidence="4" type="ORF">AVDCRST_MAG18-3791</name>
</gene>
<evidence type="ECO:0000256" key="2">
    <source>
        <dbReference type="SAM" id="Phobius"/>
    </source>
</evidence>